<evidence type="ECO:0000259" key="3">
    <source>
        <dbReference type="Pfam" id="PF00857"/>
    </source>
</evidence>
<dbReference type="CDD" id="cd00431">
    <property type="entry name" value="cysteine_hydrolases"/>
    <property type="match status" value="1"/>
</dbReference>
<name>A0A166DD87_9AGAM</name>
<dbReference type="AlphaFoldDB" id="A0A166DD87"/>
<feature type="non-terminal residue" evidence="4">
    <location>
        <position position="197"/>
    </location>
</feature>
<reference evidence="4 5" key="1">
    <citation type="journal article" date="2016" name="Mol. Biol. Evol.">
        <title>Comparative Genomics of Early-Diverging Mushroom-Forming Fungi Provides Insights into the Origins of Lignocellulose Decay Capabilities.</title>
        <authorList>
            <person name="Nagy L.G."/>
            <person name="Riley R."/>
            <person name="Tritt A."/>
            <person name="Adam C."/>
            <person name="Daum C."/>
            <person name="Floudas D."/>
            <person name="Sun H."/>
            <person name="Yadav J.S."/>
            <person name="Pangilinan J."/>
            <person name="Larsson K.H."/>
            <person name="Matsuura K."/>
            <person name="Barry K."/>
            <person name="Labutti K."/>
            <person name="Kuo R."/>
            <person name="Ohm R.A."/>
            <person name="Bhattacharya S.S."/>
            <person name="Shirouzu T."/>
            <person name="Yoshinaga Y."/>
            <person name="Martin F.M."/>
            <person name="Grigoriev I.V."/>
            <person name="Hibbett D.S."/>
        </authorList>
    </citation>
    <scope>NUCLEOTIDE SEQUENCE [LARGE SCALE GENOMIC DNA]</scope>
    <source>
        <strain evidence="4 5">HHB10207 ss-3</strain>
    </source>
</reference>
<gene>
    <name evidence="4" type="ORF">SISSUDRAFT_965117</name>
</gene>
<sequence>NMAAAALILVDLQTEFLSPKGNFPIAEQSRTSLQSRLEELVPKWRPRAPIIWVRSEYTPTEELRTSATTSEDEYLSGTHSGPVACCSAGSPGAQFPAEIEELVHPVDEVIVKHWYSAFKSTNLDYDLKQAGVSQIYIAGLLSHICVKATVRDALRRGYQVAVIKDCLGWRNEEVHAQAVARIAEMGAVLIESAGVMQ</sequence>
<feature type="non-terminal residue" evidence="4">
    <location>
        <position position="1"/>
    </location>
</feature>
<evidence type="ECO:0000256" key="1">
    <source>
        <dbReference type="ARBA" id="ARBA00006336"/>
    </source>
</evidence>
<dbReference type="GO" id="GO:0016787">
    <property type="term" value="F:hydrolase activity"/>
    <property type="evidence" value="ECO:0007669"/>
    <property type="project" value="UniProtKB-KW"/>
</dbReference>
<dbReference type="Gene3D" id="3.40.50.850">
    <property type="entry name" value="Isochorismatase-like"/>
    <property type="match status" value="1"/>
</dbReference>
<dbReference type="Pfam" id="PF00857">
    <property type="entry name" value="Isochorismatase"/>
    <property type="match status" value="1"/>
</dbReference>
<protein>
    <submittedName>
        <fullName evidence="4">Isochorismatase hydrolase</fullName>
    </submittedName>
</protein>
<dbReference type="SUPFAM" id="SSF52499">
    <property type="entry name" value="Isochorismatase-like hydrolases"/>
    <property type="match status" value="1"/>
</dbReference>
<dbReference type="InterPro" id="IPR050272">
    <property type="entry name" value="Isochorismatase-like_hydrls"/>
</dbReference>
<comment type="similarity">
    <text evidence="1">Belongs to the isochorismatase family.</text>
</comment>
<dbReference type="Proteomes" id="UP000076798">
    <property type="component" value="Unassembled WGS sequence"/>
</dbReference>
<proteinExistence type="inferred from homology"/>
<feature type="domain" description="Isochorismatase-like" evidence="3">
    <location>
        <begin position="5"/>
        <end position="193"/>
    </location>
</feature>
<organism evidence="4 5">
    <name type="scientific">Sistotremastrum suecicum HHB10207 ss-3</name>
    <dbReference type="NCBI Taxonomy" id="1314776"/>
    <lineage>
        <taxon>Eukaryota</taxon>
        <taxon>Fungi</taxon>
        <taxon>Dikarya</taxon>
        <taxon>Basidiomycota</taxon>
        <taxon>Agaricomycotina</taxon>
        <taxon>Agaricomycetes</taxon>
        <taxon>Sistotremastrales</taxon>
        <taxon>Sistotremastraceae</taxon>
        <taxon>Sistotremastrum</taxon>
    </lineage>
</organism>
<evidence type="ECO:0000256" key="2">
    <source>
        <dbReference type="ARBA" id="ARBA00022801"/>
    </source>
</evidence>
<keyword evidence="5" id="KW-1185">Reference proteome</keyword>
<evidence type="ECO:0000313" key="5">
    <source>
        <dbReference type="Proteomes" id="UP000076798"/>
    </source>
</evidence>
<dbReference type="InterPro" id="IPR000868">
    <property type="entry name" value="Isochorismatase-like_dom"/>
</dbReference>
<dbReference type="STRING" id="1314776.A0A166DD87"/>
<accession>A0A166DD87</accession>
<keyword evidence="2 4" id="KW-0378">Hydrolase</keyword>
<evidence type="ECO:0000313" key="4">
    <source>
        <dbReference type="EMBL" id="KZT38393.1"/>
    </source>
</evidence>
<dbReference type="PANTHER" id="PTHR43540">
    <property type="entry name" value="PEROXYUREIDOACRYLATE/UREIDOACRYLATE AMIDOHYDROLASE-RELATED"/>
    <property type="match status" value="1"/>
</dbReference>
<dbReference type="OrthoDB" id="1739143at2759"/>
<dbReference type="InterPro" id="IPR036380">
    <property type="entry name" value="Isochorismatase-like_sf"/>
</dbReference>
<dbReference type="EMBL" id="KV428064">
    <property type="protein sequence ID" value="KZT38393.1"/>
    <property type="molecule type" value="Genomic_DNA"/>
</dbReference>